<protein>
    <submittedName>
        <fullName evidence="2">Uncharacterized protein</fullName>
    </submittedName>
</protein>
<comment type="caution">
    <text evidence="2">The sequence shown here is derived from an EMBL/GenBank/DDBJ whole genome shotgun (WGS) entry which is preliminary data.</text>
</comment>
<feature type="compositionally biased region" description="Polar residues" evidence="1">
    <location>
        <begin position="45"/>
        <end position="57"/>
    </location>
</feature>
<evidence type="ECO:0000256" key="1">
    <source>
        <dbReference type="SAM" id="MobiDB-lite"/>
    </source>
</evidence>
<proteinExistence type="predicted"/>
<feature type="region of interest" description="Disordered" evidence="1">
    <location>
        <begin position="45"/>
        <end position="65"/>
    </location>
</feature>
<reference evidence="2" key="1">
    <citation type="journal article" date="2019" name="bioRxiv">
        <title>The Genome of the Zebra Mussel, Dreissena polymorpha: A Resource for Invasive Species Research.</title>
        <authorList>
            <person name="McCartney M.A."/>
            <person name="Auch B."/>
            <person name="Kono T."/>
            <person name="Mallez S."/>
            <person name="Zhang Y."/>
            <person name="Obille A."/>
            <person name="Becker A."/>
            <person name="Abrahante J.E."/>
            <person name="Garbe J."/>
            <person name="Badalamenti J.P."/>
            <person name="Herman A."/>
            <person name="Mangelson H."/>
            <person name="Liachko I."/>
            <person name="Sullivan S."/>
            <person name="Sone E.D."/>
            <person name="Koren S."/>
            <person name="Silverstein K.A.T."/>
            <person name="Beckman K.B."/>
            <person name="Gohl D.M."/>
        </authorList>
    </citation>
    <scope>NUCLEOTIDE SEQUENCE</scope>
    <source>
        <strain evidence="2">Duluth1</strain>
        <tissue evidence="2">Whole animal</tissue>
    </source>
</reference>
<dbReference type="EMBL" id="JAIWYP010000014">
    <property type="protein sequence ID" value="KAH3707536.1"/>
    <property type="molecule type" value="Genomic_DNA"/>
</dbReference>
<evidence type="ECO:0000313" key="2">
    <source>
        <dbReference type="EMBL" id="KAH3707536.1"/>
    </source>
</evidence>
<keyword evidence="3" id="KW-1185">Reference proteome</keyword>
<dbReference type="Proteomes" id="UP000828390">
    <property type="component" value="Unassembled WGS sequence"/>
</dbReference>
<sequence length="190" mass="21152">MRILSGPLHPIARNNETTLSFNADKPMQQTLCALSRLGQMLNKVNQSKAAKSTNKNTVSRRDKPNPCRTVSIQYFRTSSVMSMICDPNQVMRVKSTGSKIYSVREQNDLQICLISSICEKVTGELLITDINNSKVKIFYKNFNVVAPCDLPTAPVSMCSTNSSKVAVALNNNEVHFIRVTNGQLVKDRIL</sequence>
<dbReference type="AlphaFoldDB" id="A0A9D4BKZ1"/>
<accession>A0A9D4BKZ1</accession>
<organism evidence="2 3">
    <name type="scientific">Dreissena polymorpha</name>
    <name type="common">Zebra mussel</name>
    <name type="synonym">Mytilus polymorpha</name>
    <dbReference type="NCBI Taxonomy" id="45954"/>
    <lineage>
        <taxon>Eukaryota</taxon>
        <taxon>Metazoa</taxon>
        <taxon>Spiralia</taxon>
        <taxon>Lophotrochozoa</taxon>
        <taxon>Mollusca</taxon>
        <taxon>Bivalvia</taxon>
        <taxon>Autobranchia</taxon>
        <taxon>Heteroconchia</taxon>
        <taxon>Euheterodonta</taxon>
        <taxon>Imparidentia</taxon>
        <taxon>Neoheterodontei</taxon>
        <taxon>Myida</taxon>
        <taxon>Dreissenoidea</taxon>
        <taxon>Dreissenidae</taxon>
        <taxon>Dreissena</taxon>
    </lineage>
</organism>
<gene>
    <name evidence="2" type="ORF">DPMN_066945</name>
</gene>
<evidence type="ECO:0000313" key="3">
    <source>
        <dbReference type="Proteomes" id="UP000828390"/>
    </source>
</evidence>
<reference evidence="2" key="2">
    <citation type="submission" date="2020-11" db="EMBL/GenBank/DDBJ databases">
        <authorList>
            <person name="McCartney M.A."/>
            <person name="Auch B."/>
            <person name="Kono T."/>
            <person name="Mallez S."/>
            <person name="Becker A."/>
            <person name="Gohl D.M."/>
            <person name="Silverstein K.A.T."/>
            <person name="Koren S."/>
            <person name="Bechman K.B."/>
            <person name="Herman A."/>
            <person name="Abrahante J.E."/>
            <person name="Garbe J."/>
        </authorList>
    </citation>
    <scope>NUCLEOTIDE SEQUENCE</scope>
    <source>
        <strain evidence="2">Duluth1</strain>
        <tissue evidence="2">Whole animal</tissue>
    </source>
</reference>
<name>A0A9D4BKZ1_DREPO</name>